<comment type="caution">
    <text evidence="1">The sequence shown here is derived from an EMBL/GenBank/DDBJ whole genome shotgun (WGS) entry which is preliminary data.</text>
</comment>
<reference evidence="1" key="1">
    <citation type="journal article" date="2014" name="Front. Microbiol.">
        <title>High frequency of phylogenetically diverse reductive dehalogenase-homologous genes in deep subseafloor sedimentary metagenomes.</title>
        <authorList>
            <person name="Kawai M."/>
            <person name="Futagami T."/>
            <person name="Toyoda A."/>
            <person name="Takaki Y."/>
            <person name="Nishi S."/>
            <person name="Hori S."/>
            <person name="Arai W."/>
            <person name="Tsubouchi T."/>
            <person name="Morono Y."/>
            <person name="Uchiyama I."/>
            <person name="Ito T."/>
            <person name="Fujiyama A."/>
            <person name="Inagaki F."/>
            <person name="Takami H."/>
        </authorList>
    </citation>
    <scope>NUCLEOTIDE SEQUENCE</scope>
    <source>
        <strain evidence="1">Expedition CK06-06</strain>
    </source>
</reference>
<sequence>MYLKRLPSAFDGLKIGQITDIHAGPLVPAELIKKGVRGRIGVGPSYDIDISEKVLQK</sequence>
<name>X1H1W0_9ZZZZ</name>
<evidence type="ECO:0000313" key="1">
    <source>
        <dbReference type="EMBL" id="GAH64131.1"/>
    </source>
</evidence>
<gene>
    <name evidence="1" type="ORF">S03H2_46484</name>
</gene>
<dbReference type="AlphaFoldDB" id="X1H1W0"/>
<protein>
    <submittedName>
        <fullName evidence="1">Uncharacterized protein</fullName>
    </submittedName>
</protein>
<organism evidence="1">
    <name type="scientific">marine sediment metagenome</name>
    <dbReference type="NCBI Taxonomy" id="412755"/>
    <lineage>
        <taxon>unclassified sequences</taxon>
        <taxon>metagenomes</taxon>
        <taxon>ecological metagenomes</taxon>
    </lineage>
</organism>
<proteinExistence type="predicted"/>
<dbReference type="EMBL" id="BARU01029189">
    <property type="protein sequence ID" value="GAH64131.1"/>
    <property type="molecule type" value="Genomic_DNA"/>
</dbReference>
<accession>X1H1W0</accession>